<dbReference type="EMBL" id="JBJQOH010000004">
    <property type="protein sequence ID" value="KAL3687393.1"/>
    <property type="molecule type" value="Genomic_DNA"/>
</dbReference>
<dbReference type="Proteomes" id="UP001633002">
    <property type="component" value="Unassembled WGS sequence"/>
</dbReference>
<comment type="caution">
    <text evidence="2">The sequence shown here is derived from an EMBL/GenBank/DDBJ whole genome shotgun (WGS) entry which is preliminary data.</text>
</comment>
<protein>
    <submittedName>
        <fullName evidence="2">Uncharacterized protein</fullName>
    </submittedName>
</protein>
<feature type="region of interest" description="Disordered" evidence="1">
    <location>
        <begin position="182"/>
        <end position="201"/>
    </location>
</feature>
<keyword evidence="3" id="KW-1185">Reference proteome</keyword>
<organism evidence="2 3">
    <name type="scientific">Riccia sorocarpa</name>
    <dbReference type="NCBI Taxonomy" id="122646"/>
    <lineage>
        <taxon>Eukaryota</taxon>
        <taxon>Viridiplantae</taxon>
        <taxon>Streptophyta</taxon>
        <taxon>Embryophyta</taxon>
        <taxon>Marchantiophyta</taxon>
        <taxon>Marchantiopsida</taxon>
        <taxon>Marchantiidae</taxon>
        <taxon>Marchantiales</taxon>
        <taxon>Ricciaceae</taxon>
        <taxon>Riccia</taxon>
    </lineage>
</organism>
<name>A0ABD3H7B9_9MARC</name>
<evidence type="ECO:0000313" key="2">
    <source>
        <dbReference type="EMBL" id="KAL3687393.1"/>
    </source>
</evidence>
<sequence length="201" mass="21657">MEIPHSSTLTAFNKTFPSLITSTSLSSFLDLELLSYIRPPLDESQKKQIIEKFQGGMASRNLPEMAPLGRAESIQGTRPWPSTQEDIAAPPIDLRALAKIIIGGTESSKKRTKDQAGGSLKKLRPHGSEAGGQTLTPRPETVADVVPVPEVLPGNDAAIPVVGVKDGEMLEQGVIQKQPEMDFLDTQGFNPPEADQSMTLT</sequence>
<evidence type="ECO:0000256" key="1">
    <source>
        <dbReference type="SAM" id="MobiDB-lite"/>
    </source>
</evidence>
<proteinExistence type="predicted"/>
<accession>A0ABD3H7B9</accession>
<reference evidence="2 3" key="1">
    <citation type="submission" date="2024-09" db="EMBL/GenBank/DDBJ databases">
        <title>Chromosome-scale assembly of Riccia sorocarpa.</title>
        <authorList>
            <person name="Paukszto L."/>
        </authorList>
    </citation>
    <scope>NUCLEOTIDE SEQUENCE [LARGE SCALE GENOMIC DNA]</scope>
    <source>
        <strain evidence="2">LP-2024</strain>
        <tissue evidence="2">Aerial parts of the thallus</tissue>
    </source>
</reference>
<evidence type="ECO:0000313" key="3">
    <source>
        <dbReference type="Proteomes" id="UP001633002"/>
    </source>
</evidence>
<feature type="region of interest" description="Disordered" evidence="1">
    <location>
        <begin position="106"/>
        <end position="140"/>
    </location>
</feature>
<dbReference type="AlphaFoldDB" id="A0ABD3H7B9"/>
<gene>
    <name evidence="2" type="ORF">R1sor_013702</name>
</gene>